<evidence type="ECO:0000256" key="6">
    <source>
        <dbReference type="SAM" id="SignalP"/>
    </source>
</evidence>
<feature type="transmembrane region" description="Helical" evidence="5">
    <location>
        <begin position="234"/>
        <end position="259"/>
    </location>
</feature>
<feature type="transmembrane region" description="Helical" evidence="5">
    <location>
        <begin position="207"/>
        <end position="228"/>
    </location>
</feature>
<evidence type="ECO:0000256" key="4">
    <source>
        <dbReference type="ARBA" id="ARBA00023136"/>
    </source>
</evidence>
<protein>
    <submittedName>
        <fullName evidence="7">Type IV secretion system protein</fullName>
    </submittedName>
</protein>
<feature type="transmembrane region" description="Helical" evidence="5">
    <location>
        <begin position="69"/>
        <end position="87"/>
    </location>
</feature>
<comment type="caution">
    <text evidence="7">The sequence shown here is derived from an EMBL/GenBank/DDBJ whole genome shotgun (WGS) entry which is preliminary data.</text>
</comment>
<keyword evidence="3 5" id="KW-1133">Transmembrane helix</keyword>
<evidence type="ECO:0000313" key="8">
    <source>
        <dbReference type="Proteomes" id="UP001165541"/>
    </source>
</evidence>
<feature type="transmembrane region" description="Helical" evidence="5">
    <location>
        <begin position="279"/>
        <end position="301"/>
    </location>
</feature>
<feature type="signal peptide" evidence="6">
    <location>
        <begin position="1"/>
        <end position="33"/>
    </location>
</feature>
<keyword evidence="6" id="KW-0732">Signal</keyword>
<dbReference type="InterPro" id="IPR007688">
    <property type="entry name" value="Conjugal_tfr_TrbL/VirB6"/>
</dbReference>
<organism evidence="7 8">
    <name type="scientific">Caldimonas mangrovi</name>
    <dbReference type="NCBI Taxonomy" id="2944811"/>
    <lineage>
        <taxon>Bacteria</taxon>
        <taxon>Pseudomonadati</taxon>
        <taxon>Pseudomonadota</taxon>
        <taxon>Betaproteobacteria</taxon>
        <taxon>Burkholderiales</taxon>
        <taxon>Sphaerotilaceae</taxon>
        <taxon>Caldimonas</taxon>
    </lineage>
</organism>
<dbReference type="EMBL" id="JAMKFE010000014">
    <property type="protein sequence ID" value="MCM5681885.1"/>
    <property type="molecule type" value="Genomic_DNA"/>
</dbReference>
<feature type="transmembrane region" description="Helical" evidence="5">
    <location>
        <begin position="181"/>
        <end position="200"/>
    </location>
</feature>
<evidence type="ECO:0000256" key="5">
    <source>
        <dbReference type="SAM" id="Phobius"/>
    </source>
</evidence>
<reference evidence="7" key="1">
    <citation type="submission" date="2022-05" db="EMBL/GenBank/DDBJ databases">
        <title>Schlegelella sp. nov., isolated from mangrove soil.</title>
        <authorList>
            <person name="Liu Y."/>
            <person name="Ge X."/>
            <person name="Liu W."/>
        </authorList>
    </citation>
    <scope>NUCLEOTIDE SEQUENCE</scope>
    <source>
        <strain evidence="7">S2-27</strain>
    </source>
</reference>
<sequence>MSAFAARTCVRGALQLGLGLGLGLLLCAEPAHAQQIPVVHDVFVALEEMGDKLTEAVSNGLQTAQVSNIVNVLFAFFALMTFVWRFVAFGMRGFNLHDILELMFAIFFVYLLLTAYRTLVPAMAAAGRYVGDALADGLIGTEDDMTLAESIFVKVLTLSLKAECPGFWGCWENPLPMLVTWIGNFVLIVLGIIATVVEVWMQWGFEIAYAVGWITLPFLLFRKLAFLFDGWLRFFLSVIMYDIVAKVTLSVVLVCFSVLTGRIPGAMGATIDVTGPYSLVALFLFVVVGMFVLATTGRFSLALVSGVKGVGGVLQDMAGGAARATSGR</sequence>
<evidence type="ECO:0000256" key="1">
    <source>
        <dbReference type="ARBA" id="ARBA00004141"/>
    </source>
</evidence>
<keyword evidence="8" id="KW-1185">Reference proteome</keyword>
<name>A0ABT0YT22_9BURK</name>
<dbReference type="Proteomes" id="UP001165541">
    <property type="component" value="Unassembled WGS sequence"/>
</dbReference>
<comment type="subcellular location">
    <subcellularLocation>
        <location evidence="1">Membrane</location>
        <topology evidence="1">Multi-pass membrane protein</topology>
    </subcellularLocation>
</comment>
<proteinExistence type="predicted"/>
<accession>A0ABT0YT22</accession>
<dbReference type="RefSeq" id="WP_251780365.1">
    <property type="nucleotide sequence ID" value="NZ_JAMKFE010000014.1"/>
</dbReference>
<gene>
    <name evidence="7" type="ORF">M8A51_20345</name>
</gene>
<dbReference type="Pfam" id="PF04610">
    <property type="entry name" value="TrbL"/>
    <property type="match status" value="1"/>
</dbReference>
<feature type="transmembrane region" description="Helical" evidence="5">
    <location>
        <begin position="99"/>
        <end position="119"/>
    </location>
</feature>
<evidence type="ECO:0000256" key="2">
    <source>
        <dbReference type="ARBA" id="ARBA00022692"/>
    </source>
</evidence>
<evidence type="ECO:0000256" key="3">
    <source>
        <dbReference type="ARBA" id="ARBA00022989"/>
    </source>
</evidence>
<keyword evidence="2 5" id="KW-0812">Transmembrane</keyword>
<evidence type="ECO:0000313" key="7">
    <source>
        <dbReference type="EMBL" id="MCM5681885.1"/>
    </source>
</evidence>
<keyword evidence="4 5" id="KW-0472">Membrane</keyword>
<feature type="chain" id="PRO_5046467176" evidence="6">
    <location>
        <begin position="34"/>
        <end position="328"/>
    </location>
</feature>